<gene>
    <name evidence="1" type="ORF">J1M35_02705</name>
</gene>
<dbReference type="Gene3D" id="1.20.910.10">
    <property type="entry name" value="Heme oxygenase-like"/>
    <property type="match status" value="1"/>
</dbReference>
<evidence type="ECO:0000313" key="1">
    <source>
        <dbReference type="EMBL" id="QTD45849.1"/>
    </source>
</evidence>
<accession>A0A975CHT7</accession>
<dbReference type="KEGG" id="otd:J1M35_02705"/>
<dbReference type="CDD" id="cd19166">
    <property type="entry name" value="HemeO-bac"/>
    <property type="match status" value="1"/>
</dbReference>
<dbReference type="Proteomes" id="UP000663903">
    <property type="component" value="Chromosome"/>
</dbReference>
<name>A0A975CHT7_9BURK</name>
<dbReference type="AlphaFoldDB" id="A0A975CHT7"/>
<dbReference type="EMBL" id="CP071796">
    <property type="protein sequence ID" value="QTD45849.1"/>
    <property type="molecule type" value="Genomic_DNA"/>
</dbReference>
<keyword evidence="2" id="KW-1185">Reference proteome</keyword>
<dbReference type="SUPFAM" id="SSF48613">
    <property type="entry name" value="Heme oxygenase-like"/>
    <property type="match status" value="1"/>
</dbReference>
<organism evidence="1 2">
    <name type="scientific">Ottowia testudinis</name>
    <dbReference type="NCBI Taxonomy" id="2816950"/>
    <lineage>
        <taxon>Bacteria</taxon>
        <taxon>Pseudomonadati</taxon>
        <taxon>Pseudomonadota</taxon>
        <taxon>Betaproteobacteria</taxon>
        <taxon>Burkholderiales</taxon>
        <taxon>Comamonadaceae</taxon>
        <taxon>Ottowia</taxon>
    </lineage>
</organism>
<reference evidence="1" key="1">
    <citation type="submission" date="2021-03" db="EMBL/GenBank/DDBJ databases">
        <title>Ottowia sp. 27C isolated from the cloaca of a Giant Asian pond turtle (Heosemys grandis).</title>
        <authorList>
            <person name="Spergser J."/>
            <person name="Busse H.-J."/>
        </authorList>
    </citation>
    <scope>NUCLEOTIDE SEQUENCE</scope>
    <source>
        <strain evidence="1">27C</strain>
    </source>
</reference>
<dbReference type="RefSeq" id="WP_208009630.1">
    <property type="nucleotide sequence ID" value="NZ_CP071796.1"/>
</dbReference>
<evidence type="ECO:0000313" key="2">
    <source>
        <dbReference type="Proteomes" id="UP000663903"/>
    </source>
</evidence>
<protein>
    <submittedName>
        <fullName evidence="1">Biliverdin-producing heme oxygenase</fullName>
    </submittedName>
</protein>
<sequence>MSALSPAAEYAEHFGGHGGLRAELRAATTALHARIDVAMPLARRAPDLADYLEHLLLLRDWLSALRCALPGLPGMGGEYEAVIADAELAATLTGQAVPPFNPTPAPEAAALRALDAGPHAAAARLGVRYVIEGSHLGGKVLRRRWSERLAPHPLNYLNAGGGSRWAAFLTELAGRAWTAGERAAACRGAVLAFELLQRGAAEPAAAERAS</sequence>
<proteinExistence type="predicted"/>
<dbReference type="InterPro" id="IPR016084">
    <property type="entry name" value="Haem_Oase-like_multi-hlx"/>
</dbReference>